<reference evidence="1 2" key="2">
    <citation type="journal article" date="2016" name="Sci. Rep.">
        <title>A novel serine protease, Sep1, from Bacillus firmus DS-1 has nematicidal activity and degrades multiple intestinal-associated nematode proteins.</title>
        <authorList>
            <person name="Geng C."/>
            <person name="Nie X."/>
            <person name="Tang Z."/>
            <person name="Zhang Y."/>
            <person name="Lin J."/>
            <person name="Sun M."/>
            <person name="Peng D."/>
        </authorList>
    </citation>
    <scope>NUCLEOTIDE SEQUENCE [LARGE SCALE GENOMIC DNA]</scope>
    <source>
        <strain evidence="1 2">DS1</strain>
    </source>
</reference>
<dbReference type="Proteomes" id="UP000019270">
    <property type="component" value="Unassembled WGS sequence"/>
</dbReference>
<dbReference type="SUPFAM" id="SSF55874">
    <property type="entry name" value="ATPase domain of HSP90 chaperone/DNA topoisomerase II/histidine kinase"/>
    <property type="match status" value="1"/>
</dbReference>
<accession>W7KU81</accession>
<reference evidence="2" key="1">
    <citation type="submission" date="2013-03" db="EMBL/GenBank/DDBJ databases">
        <title>Draft genome sequence of Bacillus firmus DS1.</title>
        <authorList>
            <person name="Peng D."/>
            <person name="Zhu L."/>
            <person name="Sun M."/>
        </authorList>
    </citation>
    <scope>NUCLEOTIDE SEQUENCE [LARGE SCALE GENOMIC DNA]</scope>
    <source>
        <strain evidence="2">DS1</strain>
    </source>
</reference>
<evidence type="ECO:0000313" key="2">
    <source>
        <dbReference type="Proteomes" id="UP000019270"/>
    </source>
</evidence>
<dbReference type="GO" id="GO:0016301">
    <property type="term" value="F:kinase activity"/>
    <property type="evidence" value="ECO:0007669"/>
    <property type="project" value="UniProtKB-KW"/>
</dbReference>
<sequence length="53" mass="5858">MPDGGQLTIKVMKKTGNTVSVQFIDQGVGILEDRISSLGEPFIQQRKKEPGWV</sequence>
<dbReference type="PATRIC" id="fig|1307436.3.peg.2409"/>
<gene>
    <name evidence="1" type="ORF">PBF_11277</name>
</gene>
<dbReference type="InterPro" id="IPR036890">
    <property type="entry name" value="HATPase_C_sf"/>
</dbReference>
<keyword evidence="1" id="KW-0808">Transferase</keyword>
<keyword evidence="1" id="KW-0418">Kinase</keyword>
<dbReference type="EMBL" id="APVL01000007">
    <property type="protein sequence ID" value="EWG11070.1"/>
    <property type="molecule type" value="Genomic_DNA"/>
</dbReference>
<dbReference type="AlphaFoldDB" id="W7KU81"/>
<comment type="caution">
    <text evidence="1">The sequence shown here is derived from an EMBL/GenBank/DDBJ whole genome shotgun (WGS) entry which is preliminary data.</text>
</comment>
<name>W7KU81_CYTFI</name>
<dbReference type="Gene3D" id="3.30.565.10">
    <property type="entry name" value="Histidine kinase-like ATPase, C-terminal domain"/>
    <property type="match status" value="1"/>
</dbReference>
<protein>
    <submittedName>
        <fullName evidence="1">Two-component sensor histidine kinase</fullName>
    </submittedName>
</protein>
<evidence type="ECO:0000313" key="1">
    <source>
        <dbReference type="EMBL" id="EWG11070.1"/>
    </source>
</evidence>
<organism evidence="1 2">
    <name type="scientific">Cytobacillus firmus DS1</name>
    <dbReference type="NCBI Taxonomy" id="1307436"/>
    <lineage>
        <taxon>Bacteria</taxon>
        <taxon>Bacillati</taxon>
        <taxon>Bacillota</taxon>
        <taxon>Bacilli</taxon>
        <taxon>Bacillales</taxon>
        <taxon>Bacillaceae</taxon>
        <taxon>Cytobacillus</taxon>
    </lineage>
</organism>
<proteinExistence type="predicted"/>